<feature type="transmembrane region" description="Helical" evidence="9">
    <location>
        <begin position="14"/>
        <end position="33"/>
    </location>
</feature>
<evidence type="ECO:0000313" key="11">
    <source>
        <dbReference type="EMBL" id="OBW91115.1"/>
    </source>
</evidence>
<evidence type="ECO:0000256" key="7">
    <source>
        <dbReference type="ARBA" id="ARBA00023136"/>
    </source>
</evidence>
<reference evidence="11 12" key="1">
    <citation type="submission" date="2014-11" db="EMBL/GenBank/DDBJ databases">
        <title>Pan-genome of Gallibacterium spp.</title>
        <authorList>
            <person name="Kudirkiene E."/>
            <person name="Bojesen A.M."/>
        </authorList>
    </citation>
    <scope>NUCLEOTIDE SEQUENCE [LARGE SCALE GENOMIC DNA]</scope>
    <source>
        <strain evidence="11 12">F151</strain>
    </source>
</reference>
<keyword evidence="7 9" id="KW-0472">Membrane</keyword>
<dbReference type="GO" id="GO:0022857">
    <property type="term" value="F:transmembrane transporter activity"/>
    <property type="evidence" value="ECO:0007669"/>
    <property type="project" value="UniProtKB-UniRule"/>
</dbReference>
<dbReference type="PANTHER" id="PTHR35011:SF2">
    <property type="entry name" value="2,3-DIKETO-L-GULONATE TRAP TRANSPORTER SMALL PERMEASE PROTEIN YIAM"/>
    <property type="match status" value="1"/>
</dbReference>
<dbReference type="InterPro" id="IPR007387">
    <property type="entry name" value="TRAP_DctQ"/>
</dbReference>
<dbReference type="InterPro" id="IPR055348">
    <property type="entry name" value="DctQ"/>
</dbReference>
<comment type="caution">
    <text evidence="11">The sequence shown here is derived from an EMBL/GenBank/DDBJ whole genome shotgun (WGS) entry which is preliminary data.</text>
</comment>
<keyword evidence="4 9" id="KW-0997">Cell inner membrane</keyword>
<feature type="domain" description="Tripartite ATP-independent periplasmic transporters DctQ component" evidence="10">
    <location>
        <begin position="65"/>
        <end position="184"/>
    </location>
</feature>
<feature type="transmembrane region" description="Helical" evidence="9">
    <location>
        <begin position="113"/>
        <end position="137"/>
    </location>
</feature>
<evidence type="ECO:0000256" key="9">
    <source>
        <dbReference type="RuleBase" id="RU369079"/>
    </source>
</evidence>
<evidence type="ECO:0000256" key="3">
    <source>
        <dbReference type="ARBA" id="ARBA00022475"/>
    </source>
</evidence>
<gene>
    <name evidence="11" type="ORF">QV01_08410</name>
</gene>
<dbReference type="Pfam" id="PF04290">
    <property type="entry name" value="DctQ"/>
    <property type="match status" value="1"/>
</dbReference>
<evidence type="ECO:0000256" key="4">
    <source>
        <dbReference type="ARBA" id="ARBA00022519"/>
    </source>
</evidence>
<dbReference type="GO" id="GO:0005886">
    <property type="term" value="C:plasma membrane"/>
    <property type="evidence" value="ECO:0007669"/>
    <property type="project" value="UniProtKB-SubCell"/>
</dbReference>
<keyword evidence="12" id="KW-1185">Reference proteome</keyword>
<dbReference type="OrthoDB" id="9791324at2"/>
<dbReference type="PANTHER" id="PTHR35011">
    <property type="entry name" value="2,3-DIKETO-L-GULONATE TRAP TRANSPORTER SMALL PERMEASE PROTEIN YIAM"/>
    <property type="match status" value="1"/>
</dbReference>
<keyword evidence="5 9" id="KW-0812">Transmembrane</keyword>
<dbReference type="RefSeq" id="WP_065239676.1">
    <property type="nucleotide sequence ID" value="NZ_JTJM01000041.1"/>
</dbReference>
<evidence type="ECO:0000256" key="1">
    <source>
        <dbReference type="ARBA" id="ARBA00004429"/>
    </source>
</evidence>
<comment type="subcellular location">
    <subcellularLocation>
        <location evidence="1 9">Cell inner membrane</location>
        <topology evidence="1 9">Multi-pass membrane protein</topology>
    </subcellularLocation>
</comment>
<dbReference type="AlphaFoldDB" id="A0A1A7NNC8"/>
<feature type="transmembrane region" description="Helical" evidence="9">
    <location>
        <begin position="70"/>
        <end position="92"/>
    </location>
</feature>
<comment type="similarity">
    <text evidence="8 9">Belongs to the TRAP transporter small permease family.</text>
</comment>
<protein>
    <recommendedName>
        <fullName evidence="9">TRAP transporter small permease protein</fullName>
    </recommendedName>
</protein>
<evidence type="ECO:0000256" key="6">
    <source>
        <dbReference type="ARBA" id="ARBA00022989"/>
    </source>
</evidence>
<keyword evidence="2 9" id="KW-0813">Transport</keyword>
<dbReference type="GO" id="GO:0015740">
    <property type="term" value="P:C4-dicarboxylate transport"/>
    <property type="evidence" value="ECO:0007669"/>
    <property type="project" value="TreeGrafter"/>
</dbReference>
<dbReference type="Proteomes" id="UP000243558">
    <property type="component" value="Unassembled WGS sequence"/>
</dbReference>
<evidence type="ECO:0000256" key="8">
    <source>
        <dbReference type="ARBA" id="ARBA00038436"/>
    </source>
</evidence>
<keyword evidence="3" id="KW-1003">Cell membrane</keyword>
<accession>A0A1A7NNC8</accession>
<evidence type="ECO:0000313" key="12">
    <source>
        <dbReference type="Proteomes" id="UP000243558"/>
    </source>
</evidence>
<evidence type="ECO:0000259" key="10">
    <source>
        <dbReference type="Pfam" id="PF04290"/>
    </source>
</evidence>
<evidence type="ECO:0000256" key="5">
    <source>
        <dbReference type="ARBA" id="ARBA00022692"/>
    </source>
</evidence>
<dbReference type="EMBL" id="JTJM01000041">
    <property type="protein sequence ID" value="OBW91115.1"/>
    <property type="molecule type" value="Genomic_DNA"/>
</dbReference>
<proteinExistence type="inferred from homology"/>
<feature type="transmembrane region" description="Helical" evidence="9">
    <location>
        <begin position="157"/>
        <end position="176"/>
    </location>
</feature>
<comment type="function">
    <text evidence="9">Part of the tripartite ATP-independent periplasmic (TRAP) transport system.</text>
</comment>
<comment type="subunit">
    <text evidence="9">The complex comprises the extracytoplasmic solute receptor protein and the two transmembrane proteins.</text>
</comment>
<keyword evidence="6 9" id="KW-1133">Transmembrane helix</keyword>
<dbReference type="PATRIC" id="fig|505345.7.peg.1667"/>
<organism evidence="11 12">
    <name type="scientific">Gallibacterium genomosp. 3</name>
    <dbReference type="NCBI Taxonomy" id="505345"/>
    <lineage>
        <taxon>Bacteria</taxon>
        <taxon>Pseudomonadati</taxon>
        <taxon>Pseudomonadota</taxon>
        <taxon>Gammaproteobacteria</taxon>
        <taxon>Pasteurellales</taxon>
        <taxon>Pasteurellaceae</taxon>
        <taxon>Gallibacterium</taxon>
    </lineage>
</organism>
<sequence>MQQFNYLWGKLEEFMIAFSLALMTLVTFVYVMFNNLYTPFFDLADAYPSLESICIPIATFSMTIAQEMTWSVALTKLFFAMLIFFGASYGVRTAGHIGIDAIVKKFSTPTQRYISIFACLTCLIYTGIIMIASIDWVTALLIANVGAEDLQHFGIQLWHLGMIIPIGYFMIFARFIEIFVRLLQGKQNDLGLADEAKDAVKLQDSEEEHKE</sequence>
<evidence type="ECO:0000256" key="2">
    <source>
        <dbReference type="ARBA" id="ARBA00022448"/>
    </source>
</evidence>
<name>A0A1A7NNC8_9PAST</name>